<keyword evidence="4 8" id="KW-0378">Hydrolase</keyword>
<keyword evidence="5" id="KW-0190">Covalent protein-DNA linkage</keyword>
<dbReference type="AlphaFoldDB" id="A0A0A2T8E5"/>
<dbReference type="GO" id="GO:0006508">
    <property type="term" value="P:proteolysis"/>
    <property type="evidence" value="ECO:0007669"/>
    <property type="project" value="UniProtKB-KW"/>
</dbReference>
<dbReference type="STRING" id="1385514.N782_14140"/>
<evidence type="ECO:0000256" key="1">
    <source>
        <dbReference type="ARBA" id="ARBA00008136"/>
    </source>
</evidence>
<dbReference type="InterPro" id="IPR003738">
    <property type="entry name" value="SRAP"/>
</dbReference>
<comment type="similarity">
    <text evidence="1 8">Belongs to the SOS response-associated peptidase family.</text>
</comment>
<comment type="caution">
    <text evidence="9">The sequence shown here is derived from an EMBL/GenBank/DDBJ whole genome shotgun (WGS) entry which is preliminary data.</text>
</comment>
<gene>
    <name evidence="9" type="ORF">N782_14140</name>
</gene>
<dbReference type="GO" id="GO:0008233">
    <property type="term" value="F:peptidase activity"/>
    <property type="evidence" value="ECO:0007669"/>
    <property type="project" value="UniProtKB-KW"/>
</dbReference>
<dbReference type="Gene3D" id="3.90.1680.10">
    <property type="entry name" value="SOS response associated peptidase-like"/>
    <property type="match status" value="1"/>
</dbReference>
<sequence>MCGRFTLLAEELEILKSYGIEHRLEEYTPRYNIAPGQQVMSIINDGENNRAGYLTWGLVPFWAKDPSIGYKMINARSESAHEKPSFKRLLQRKRCLIIADSFYEWQKSDSGKQPLRISKEDRPFFAFAGLWDRWKTDDRELVTCTILTKEANEFMEPIHKRMPIILPQEDEAWWMQHEERDPNEVHDYLQSLQVPNLQAYPVSTYVNNARHEGPDCIKSIEGEN</sequence>
<evidence type="ECO:0000256" key="4">
    <source>
        <dbReference type="ARBA" id="ARBA00022801"/>
    </source>
</evidence>
<protein>
    <recommendedName>
        <fullName evidence="8">Abasic site processing protein</fullName>
        <ecNumber evidence="8">3.4.-.-</ecNumber>
    </recommendedName>
</protein>
<evidence type="ECO:0000256" key="3">
    <source>
        <dbReference type="ARBA" id="ARBA00022763"/>
    </source>
</evidence>
<dbReference type="PANTHER" id="PTHR13604:SF0">
    <property type="entry name" value="ABASIC SITE PROCESSING PROTEIN HMCES"/>
    <property type="match status" value="1"/>
</dbReference>
<dbReference type="EMBL" id="AVBF01000038">
    <property type="protein sequence ID" value="KGP72087.1"/>
    <property type="molecule type" value="Genomic_DNA"/>
</dbReference>
<keyword evidence="7" id="KW-0456">Lyase</keyword>
<evidence type="ECO:0000256" key="6">
    <source>
        <dbReference type="ARBA" id="ARBA00023125"/>
    </source>
</evidence>
<evidence type="ECO:0000313" key="9">
    <source>
        <dbReference type="EMBL" id="KGP72087.1"/>
    </source>
</evidence>
<dbReference type="Proteomes" id="UP000030147">
    <property type="component" value="Unassembled WGS sequence"/>
</dbReference>
<dbReference type="eggNOG" id="COG2135">
    <property type="taxonomic scope" value="Bacteria"/>
</dbReference>
<evidence type="ECO:0000256" key="2">
    <source>
        <dbReference type="ARBA" id="ARBA00022670"/>
    </source>
</evidence>
<evidence type="ECO:0000256" key="7">
    <source>
        <dbReference type="ARBA" id="ARBA00023239"/>
    </source>
</evidence>
<keyword evidence="6" id="KW-0238">DNA-binding</keyword>
<dbReference type="OrthoDB" id="9782620at2"/>
<keyword evidence="10" id="KW-1185">Reference proteome</keyword>
<dbReference type="GO" id="GO:0003697">
    <property type="term" value="F:single-stranded DNA binding"/>
    <property type="evidence" value="ECO:0007669"/>
    <property type="project" value="InterPro"/>
</dbReference>
<dbReference type="SUPFAM" id="SSF143081">
    <property type="entry name" value="BB1717-like"/>
    <property type="match status" value="1"/>
</dbReference>
<dbReference type="PANTHER" id="PTHR13604">
    <property type="entry name" value="DC12-RELATED"/>
    <property type="match status" value="1"/>
</dbReference>
<reference evidence="9 10" key="1">
    <citation type="journal article" date="2015" name="Stand. Genomic Sci.">
        <title>High quality draft genome sequence of the moderately halophilic bacterium Pontibacillus yanchengensis Y32(T) and comparison among Pontibacillus genomes.</title>
        <authorList>
            <person name="Huang J."/>
            <person name="Qiao Z.X."/>
            <person name="Tang J.W."/>
            <person name="Wang G."/>
        </authorList>
    </citation>
    <scope>NUCLEOTIDE SEQUENCE [LARGE SCALE GENOMIC DNA]</scope>
    <source>
        <strain evidence="9 10">Y32</strain>
    </source>
</reference>
<keyword evidence="3" id="KW-0227">DNA damage</keyword>
<dbReference type="EC" id="3.4.-.-" evidence="8"/>
<dbReference type="GO" id="GO:0016829">
    <property type="term" value="F:lyase activity"/>
    <property type="evidence" value="ECO:0007669"/>
    <property type="project" value="UniProtKB-KW"/>
</dbReference>
<evidence type="ECO:0000256" key="5">
    <source>
        <dbReference type="ARBA" id="ARBA00023124"/>
    </source>
</evidence>
<proteinExistence type="inferred from homology"/>
<dbReference type="InterPro" id="IPR036590">
    <property type="entry name" value="SRAP-like"/>
</dbReference>
<evidence type="ECO:0000313" key="10">
    <source>
        <dbReference type="Proteomes" id="UP000030147"/>
    </source>
</evidence>
<keyword evidence="2 8" id="KW-0645">Protease</keyword>
<dbReference type="Pfam" id="PF02586">
    <property type="entry name" value="SRAP"/>
    <property type="match status" value="1"/>
</dbReference>
<accession>A0A0A2T8E5</accession>
<evidence type="ECO:0000256" key="8">
    <source>
        <dbReference type="RuleBase" id="RU364100"/>
    </source>
</evidence>
<organism evidence="9 10">
    <name type="scientific">Pontibacillus yanchengensis Y32</name>
    <dbReference type="NCBI Taxonomy" id="1385514"/>
    <lineage>
        <taxon>Bacteria</taxon>
        <taxon>Bacillati</taxon>
        <taxon>Bacillota</taxon>
        <taxon>Bacilli</taxon>
        <taxon>Bacillales</taxon>
        <taxon>Bacillaceae</taxon>
        <taxon>Pontibacillus</taxon>
    </lineage>
</organism>
<dbReference type="GO" id="GO:0106300">
    <property type="term" value="P:protein-DNA covalent cross-linking repair"/>
    <property type="evidence" value="ECO:0007669"/>
    <property type="project" value="InterPro"/>
</dbReference>
<name>A0A0A2T8E5_9BACI</name>
<dbReference type="RefSeq" id="WP_036821003.1">
    <property type="nucleotide sequence ID" value="NZ_AVBF01000038.1"/>
</dbReference>